<feature type="region of interest" description="Disordered" evidence="1">
    <location>
        <begin position="78"/>
        <end position="109"/>
    </location>
</feature>
<dbReference type="KEGG" id="bvk:117232176"/>
<feature type="chain" id="PRO_5026789263" evidence="2">
    <location>
        <begin position="22"/>
        <end position="957"/>
    </location>
</feature>
<dbReference type="AlphaFoldDB" id="A0A6J3K2F9"/>
<evidence type="ECO:0000313" key="4">
    <source>
        <dbReference type="RefSeq" id="XP_033347272.1"/>
    </source>
</evidence>
<name>A0A6J3K2F9_9HYME</name>
<feature type="region of interest" description="Disordered" evidence="1">
    <location>
        <begin position="567"/>
        <end position="619"/>
    </location>
</feature>
<feature type="compositionally biased region" description="Low complexity" evidence="1">
    <location>
        <begin position="92"/>
        <end position="104"/>
    </location>
</feature>
<dbReference type="Proteomes" id="UP000504631">
    <property type="component" value="Unplaced"/>
</dbReference>
<evidence type="ECO:0000256" key="2">
    <source>
        <dbReference type="SAM" id="SignalP"/>
    </source>
</evidence>
<evidence type="ECO:0000313" key="3">
    <source>
        <dbReference type="Proteomes" id="UP000504631"/>
    </source>
</evidence>
<feature type="compositionally biased region" description="Basic and acidic residues" evidence="1">
    <location>
        <begin position="273"/>
        <end position="313"/>
    </location>
</feature>
<proteinExistence type="predicted"/>
<organism evidence="3 4">
    <name type="scientific">Bombus vosnesenskii</name>
    <dbReference type="NCBI Taxonomy" id="207650"/>
    <lineage>
        <taxon>Eukaryota</taxon>
        <taxon>Metazoa</taxon>
        <taxon>Ecdysozoa</taxon>
        <taxon>Arthropoda</taxon>
        <taxon>Hexapoda</taxon>
        <taxon>Insecta</taxon>
        <taxon>Pterygota</taxon>
        <taxon>Neoptera</taxon>
        <taxon>Endopterygota</taxon>
        <taxon>Hymenoptera</taxon>
        <taxon>Apocrita</taxon>
        <taxon>Aculeata</taxon>
        <taxon>Apoidea</taxon>
        <taxon>Anthophila</taxon>
        <taxon>Apidae</taxon>
        <taxon>Bombus</taxon>
        <taxon>Pyrobombus</taxon>
    </lineage>
</organism>
<feature type="region of interest" description="Disordered" evidence="1">
    <location>
        <begin position="455"/>
        <end position="549"/>
    </location>
</feature>
<feature type="compositionally biased region" description="Basic and acidic residues" evidence="1">
    <location>
        <begin position="383"/>
        <end position="394"/>
    </location>
</feature>
<feature type="region of interest" description="Disordered" evidence="1">
    <location>
        <begin position="240"/>
        <end position="436"/>
    </location>
</feature>
<feature type="signal peptide" evidence="2">
    <location>
        <begin position="1"/>
        <end position="21"/>
    </location>
</feature>
<keyword evidence="3" id="KW-1185">Reference proteome</keyword>
<keyword evidence="2" id="KW-0732">Signal</keyword>
<feature type="compositionally biased region" description="Polar residues" evidence="1">
    <location>
        <begin position="395"/>
        <end position="406"/>
    </location>
</feature>
<feature type="compositionally biased region" description="Acidic residues" evidence="1">
    <location>
        <begin position="464"/>
        <end position="473"/>
    </location>
</feature>
<sequence length="957" mass="110874">MKLRKFYLLCYVCVLYTFVQSKKTNWENQSTPNPSSGSQEPTEFLNVNNPRDKRALGLILSGLAQVFGYTVSPVQIASLPNPNSESDEARATNNTQTNSTQSTTLAPRQRETIKFTGVVNFSNGTGVLTQLQQYENIFHGNSSSTTSKPPSTSSTMPPQIDPRKQTPNQPLPPPLLVKIPLPVISEPSLPTVPQPPLPEIPSQFINLSYPEPYISSIRNEQGMVYRKNVSTEKVTIENQPIYNAKDIQSPPPPMLVQPPMIHDPSPTSPSYNEDPRWKQEYEERLAELERKQEEHAKRLREQEWYRNRQKDDNYSGEEDGDSRKQIDHGDQDSGCRGNQEESDKGKPLREEEDQSRERYESEERIREYPTNQKQPAESEEEEYYRNDDVYKEDTPQTSENYTSIQYSEPLPLSEDDEERRPEDLRNSYGEPLYNRELIDDGFVNFFGRLKQPLSNIYSSSVPAESEEEVSKEEEDSRGNQKDENESDERSREEDVPARNKYEEYTLEEDTDNRKKDEKGSNEDNSELPMKISNNQSNGENRSFSAEERDVADELDFSKFMPLIVPVRYLNAPEELRKTKLKSSTNEKSEKDNTLRAEASKKVSSKEPKRSKKENLKPIIGVAERKTAKNLHEGEQKEVQMWPPPFDFIFDSTIHTNIVPRNSNDNDNIKVSNSQENRRKFESSNKMRKERHREEKSQVKLDNSNERPYDYSENIYDQGFKKELEFRTVPGKRLMVNRPINTVSSNRTHFETKTVKSNQNDNDRKEIPDFLKRYKYISNNNYRFTERPNIEIKNFPELQDPSSLNSKKFESSKRSIERNQPSSKNKKQTNVKNRIMQDTPVSRQKFESTMFLKPGENYNLFNFGERVYDFNYGRGNDRLSGVFDGNKKIGNVEIIGLTTPQQDVYRYDESLTKFTSEPESRSEKVGDYANGATTIKIVAQERINPNEPISYVDYSHIL</sequence>
<feature type="region of interest" description="Disordered" evidence="1">
    <location>
        <begin position="657"/>
        <end position="709"/>
    </location>
</feature>
<feature type="region of interest" description="Disordered" evidence="1">
    <location>
        <begin position="139"/>
        <end position="174"/>
    </location>
</feature>
<evidence type="ECO:0000256" key="1">
    <source>
        <dbReference type="SAM" id="MobiDB-lite"/>
    </source>
</evidence>
<gene>
    <name evidence="4" type="primary">LOC117232176</name>
</gene>
<feature type="compositionally biased region" description="Basic and acidic residues" evidence="1">
    <location>
        <begin position="584"/>
        <end position="615"/>
    </location>
</feature>
<feature type="compositionally biased region" description="Polar residues" evidence="1">
    <location>
        <begin position="657"/>
        <end position="674"/>
    </location>
</feature>
<feature type="compositionally biased region" description="Basic and acidic residues" evidence="1">
    <location>
        <begin position="675"/>
        <end position="709"/>
    </location>
</feature>
<reference evidence="4" key="1">
    <citation type="submission" date="2025-08" db="UniProtKB">
        <authorList>
            <consortium name="RefSeq"/>
        </authorList>
    </citation>
    <scope>IDENTIFICATION</scope>
    <source>
        <tissue evidence="4">Muscle</tissue>
    </source>
</reference>
<dbReference type="RefSeq" id="XP_033347272.1">
    <property type="nucleotide sequence ID" value="XM_033491381.1"/>
</dbReference>
<accession>A0A6J3K2F9</accession>
<feature type="compositionally biased region" description="Basic and acidic residues" evidence="1">
    <location>
        <begin position="321"/>
        <end position="367"/>
    </location>
</feature>
<feature type="compositionally biased region" description="Basic and acidic residues" evidence="1">
    <location>
        <begin position="806"/>
        <end position="816"/>
    </location>
</feature>
<feature type="region of interest" description="Disordered" evidence="1">
    <location>
        <begin position="794"/>
        <end position="830"/>
    </location>
</feature>
<feature type="compositionally biased region" description="Polar residues" evidence="1">
    <location>
        <begin position="531"/>
        <end position="543"/>
    </location>
</feature>
<protein>
    <submittedName>
        <fullName evidence="4">Golgin subfamily A member 6-like protein 22</fullName>
    </submittedName>
</protein>
<feature type="compositionally biased region" description="Low complexity" evidence="1">
    <location>
        <begin position="142"/>
        <end position="158"/>
    </location>
</feature>
<feature type="compositionally biased region" description="Basic and acidic residues" evidence="1">
    <location>
        <begin position="474"/>
        <end position="503"/>
    </location>
</feature>
<dbReference type="GeneID" id="117232176"/>
<feature type="compositionally biased region" description="Basic and acidic residues" evidence="1">
    <location>
        <begin position="511"/>
        <end position="521"/>
    </location>
</feature>